<reference evidence="1 2" key="1">
    <citation type="submission" date="2022-09" db="EMBL/GenBank/DDBJ databases">
        <authorList>
            <person name="Palmer J.M."/>
        </authorList>
    </citation>
    <scope>NUCLEOTIDE SEQUENCE [LARGE SCALE GENOMIC DNA]</scope>
    <source>
        <strain evidence="1 2">DSM 7382</strain>
    </source>
</reference>
<organism evidence="1 2">
    <name type="scientific">Cerrena zonata</name>
    <dbReference type="NCBI Taxonomy" id="2478898"/>
    <lineage>
        <taxon>Eukaryota</taxon>
        <taxon>Fungi</taxon>
        <taxon>Dikarya</taxon>
        <taxon>Basidiomycota</taxon>
        <taxon>Agaricomycotina</taxon>
        <taxon>Agaricomycetes</taxon>
        <taxon>Polyporales</taxon>
        <taxon>Cerrenaceae</taxon>
        <taxon>Cerrena</taxon>
    </lineage>
</organism>
<comment type="caution">
    <text evidence="1">The sequence shown here is derived from an EMBL/GenBank/DDBJ whole genome shotgun (WGS) entry which is preliminary data.</text>
</comment>
<evidence type="ECO:0000313" key="1">
    <source>
        <dbReference type="EMBL" id="KAK7685135.1"/>
    </source>
</evidence>
<accession>A0AAW0G811</accession>
<keyword evidence="2" id="KW-1185">Reference proteome</keyword>
<sequence>MALATPSLVKTTLVATDATELENPSALLGSLHNIPALYDLSTRDLKILITRVLEKMDTLRRLKGLLELH</sequence>
<protein>
    <submittedName>
        <fullName evidence="1">Uncharacterized protein</fullName>
    </submittedName>
</protein>
<evidence type="ECO:0000313" key="2">
    <source>
        <dbReference type="Proteomes" id="UP001385951"/>
    </source>
</evidence>
<proteinExistence type="predicted"/>
<dbReference type="Proteomes" id="UP001385951">
    <property type="component" value="Unassembled WGS sequence"/>
</dbReference>
<dbReference type="EMBL" id="JASBNA010000021">
    <property type="protein sequence ID" value="KAK7685135.1"/>
    <property type="molecule type" value="Genomic_DNA"/>
</dbReference>
<gene>
    <name evidence="1" type="ORF">QCA50_011498</name>
</gene>
<name>A0AAW0G811_9APHY</name>
<dbReference type="AlphaFoldDB" id="A0AAW0G811"/>